<evidence type="ECO:0000256" key="6">
    <source>
        <dbReference type="ARBA" id="ARBA00022692"/>
    </source>
</evidence>
<evidence type="ECO:0000256" key="3">
    <source>
        <dbReference type="ARBA" id="ARBA00021622"/>
    </source>
</evidence>
<dbReference type="Pfam" id="PF01312">
    <property type="entry name" value="Bac_export_2"/>
    <property type="match status" value="1"/>
</dbReference>
<keyword evidence="15" id="KW-0282">Flagellum</keyword>
<keyword evidence="16" id="KW-1185">Reference proteome</keyword>
<feature type="transmembrane region" description="Helical" evidence="13">
    <location>
        <begin position="150"/>
        <end position="168"/>
    </location>
</feature>
<protein>
    <recommendedName>
        <fullName evidence="3 13">Flagellar biosynthetic protein FlhB</fullName>
    </recommendedName>
</protein>
<evidence type="ECO:0000256" key="12">
    <source>
        <dbReference type="ARBA" id="ARBA00025078"/>
    </source>
</evidence>
<comment type="function">
    <text evidence="12 13">Required for formation of the rod structure in the basal body of the flagellar apparatus. Together with FliI and FliH, may constitute the export apparatus of flagellin.</text>
</comment>
<dbReference type="RefSeq" id="WP_014403478.1">
    <property type="nucleotide sequence ID" value="NC_017033.1"/>
</dbReference>
<comment type="similarity">
    <text evidence="2 13">Belongs to the type III secretion exporter family.</text>
</comment>
<dbReference type="GO" id="GO:0005886">
    <property type="term" value="C:plasma membrane"/>
    <property type="evidence" value="ECO:0007669"/>
    <property type="project" value="UniProtKB-SubCell"/>
</dbReference>
<dbReference type="InterPro" id="IPR006136">
    <property type="entry name" value="FlhB"/>
</dbReference>
<keyword evidence="4 13" id="KW-0813">Transport</keyword>
<keyword evidence="10 13" id="KW-0472">Membrane</keyword>
<dbReference type="OrthoDB" id="9807950at2"/>
<dbReference type="STRING" id="767434.Fraau_2091"/>
<feature type="compositionally biased region" description="Basic and acidic residues" evidence="14">
    <location>
        <begin position="7"/>
        <end position="29"/>
    </location>
</feature>
<dbReference type="GO" id="GO:0044780">
    <property type="term" value="P:bacterial-type flagellum assembly"/>
    <property type="evidence" value="ECO:0007669"/>
    <property type="project" value="InterPro"/>
</dbReference>
<sequence>MADGEDKEDRTEEPSEKHLQEARDRGEVPHSHDLSAAILLLAGAATLSLTQSFMTDRLLAMMRRGLQIRRGEWQHPDTLLHALAAAVADMALVLLPVLAATWLACFGAPLLLGGLHISKEALQFKPERLDPISGIGRLFALRSLVELGKALLKVVLIGGVLVLVLWSMRDTLLILGRGADTSSIGHGLRLVSQSWIGFVAALAGIAGIDLLWQRYDYARKQRMTKQQVKDEQKETEGSPEMRGHIRRLQMQMARRRMMEDVPKASVVVVNPEHFAVALFYQDSGMRSPKVLAKGVELIAGQIREIADEHRIPLVRAPALARALYHTTKVGAEIPAALYLAVAQLLAYVMHLKQAVDTGQTPPPPPDPEVDPHLLGPYQQ</sequence>
<dbReference type="SUPFAM" id="SSF160544">
    <property type="entry name" value="EscU C-terminal domain-like"/>
    <property type="match status" value="1"/>
</dbReference>
<feature type="transmembrane region" description="Helical" evidence="13">
    <location>
        <begin position="34"/>
        <end position="54"/>
    </location>
</feature>
<keyword evidence="5 13" id="KW-1003">Cell membrane</keyword>
<evidence type="ECO:0000256" key="11">
    <source>
        <dbReference type="ARBA" id="ARBA00023225"/>
    </source>
</evidence>
<keyword evidence="11 13" id="KW-1006">Bacterial flagellum protein export</keyword>
<evidence type="ECO:0000313" key="16">
    <source>
        <dbReference type="Proteomes" id="UP000005234"/>
    </source>
</evidence>
<evidence type="ECO:0000256" key="8">
    <source>
        <dbReference type="ARBA" id="ARBA00022927"/>
    </source>
</evidence>
<keyword evidence="6 13" id="KW-0812">Transmembrane</keyword>
<feature type="transmembrane region" description="Helical" evidence="13">
    <location>
        <begin position="195"/>
        <end position="212"/>
    </location>
</feature>
<gene>
    <name evidence="13" type="primary">flhB</name>
    <name evidence="15" type="ordered locus">Fraau_2091</name>
</gene>
<comment type="subcellular location">
    <subcellularLocation>
        <location evidence="1">Cell membrane</location>
        <topology evidence="1">Multi-pass membrane protein</topology>
    </subcellularLocation>
</comment>
<dbReference type="AlphaFoldDB" id="H8L3F3"/>
<dbReference type="PRINTS" id="PR00950">
    <property type="entry name" value="TYPE3IMSPROT"/>
</dbReference>
<reference evidence="15" key="1">
    <citation type="submission" date="2012-02" db="EMBL/GenBank/DDBJ databases">
        <title>The complete genome of Frateuria aurantia DSM 6220.</title>
        <authorList>
            <consortium name="US DOE Joint Genome Institute (JGI-PGF)"/>
            <person name="Lucas S."/>
            <person name="Copeland A."/>
            <person name="Lapidus A."/>
            <person name="Glavina del Rio T."/>
            <person name="Dalin E."/>
            <person name="Tice H."/>
            <person name="Bruce D."/>
            <person name="Goodwin L."/>
            <person name="Pitluck S."/>
            <person name="Peters L."/>
            <person name="Ovchinnikova G."/>
            <person name="Teshima H."/>
            <person name="Kyrpides N."/>
            <person name="Mavromatis K."/>
            <person name="Ivanova N."/>
            <person name="Brettin T."/>
            <person name="Detter J.C."/>
            <person name="Han C."/>
            <person name="Larimer F."/>
            <person name="Land M."/>
            <person name="Hauser L."/>
            <person name="Markowitz V."/>
            <person name="Cheng J.-F."/>
            <person name="Hugenholtz P."/>
            <person name="Woyke T."/>
            <person name="Wu D."/>
            <person name="Brambilla E."/>
            <person name="Klenk H.-P."/>
            <person name="Eisen J.A."/>
        </authorList>
    </citation>
    <scope>NUCLEOTIDE SEQUENCE</scope>
    <source>
        <strain evidence="15">DSM 6220</strain>
    </source>
</reference>
<dbReference type="GO" id="GO:0009306">
    <property type="term" value="P:protein secretion"/>
    <property type="evidence" value="ECO:0007669"/>
    <property type="project" value="InterPro"/>
</dbReference>
<evidence type="ECO:0000256" key="2">
    <source>
        <dbReference type="ARBA" id="ARBA00010690"/>
    </source>
</evidence>
<accession>H8L3F3</accession>
<dbReference type="Gene3D" id="3.40.1690.10">
    <property type="entry name" value="secretion proteins EscU"/>
    <property type="match status" value="1"/>
</dbReference>
<feature type="region of interest" description="Disordered" evidence="14">
    <location>
        <begin position="1"/>
        <end position="29"/>
    </location>
</feature>
<feature type="region of interest" description="Disordered" evidence="14">
    <location>
        <begin position="356"/>
        <end position="379"/>
    </location>
</feature>
<keyword evidence="8 13" id="KW-0653">Protein transport</keyword>
<evidence type="ECO:0000256" key="10">
    <source>
        <dbReference type="ARBA" id="ARBA00023136"/>
    </source>
</evidence>
<dbReference type="NCBIfam" id="TIGR00328">
    <property type="entry name" value="flhB"/>
    <property type="match status" value="1"/>
</dbReference>
<feature type="transmembrane region" description="Helical" evidence="13">
    <location>
        <begin position="101"/>
        <end position="118"/>
    </location>
</feature>
<name>H8L3F3_FRAAD</name>
<evidence type="ECO:0000256" key="13">
    <source>
        <dbReference type="RuleBase" id="RU364091"/>
    </source>
</evidence>
<dbReference type="HOGENOM" id="CLU_041013_1_0_6"/>
<organism evidence="15 16">
    <name type="scientific">Frateuria aurantia (strain ATCC 33424 / DSM 6220 / KCTC 2777 / LMG 1558 / NBRC 3245 / NCIMB 13370)</name>
    <name type="common">Acetobacter aurantius</name>
    <dbReference type="NCBI Taxonomy" id="767434"/>
    <lineage>
        <taxon>Bacteria</taxon>
        <taxon>Pseudomonadati</taxon>
        <taxon>Pseudomonadota</taxon>
        <taxon>Gammaproteobacteria</taxon>
        <taxon>Lysobacterales</taxon>
        <taxon>Rhodanobacteraceae</taxon>
        <taxon>Frateuria</taxon>
    </lineage>
</organism>
<dbReference type="Proteomes" id="UP000005234">
    <property type="component" value="Chromosome"/>
</dbReference>
<dbReference type="KEGG" id="fau:Fraau_2091"/>
<evidence type="ECO:0000256" key="5">
    <source>
        <dbReference type="ARBA" id="ARBA00022475"/>
    </source>
</evidence>
<evidence type="ECO:0000256" key="7">
    <source>
        <dbReference type="ARBA" id="ARBA00022795"/>
    </source>
</evidence>
<evidence type="ECO:0000256" key="14">
    <source>
        <dbReference type="SAM" id="MobiDB-lite"/>
    </source>
</evidence>
<dbReference type="InterPro" id="IPR006135">
    <property type="entry name" value="T3SS_substrate_exporter"/>
</dbReference>
<evidence type="ECO:0000256" key="1">
    <source>
        <dbReference type="ARBA" id="ARBA00004651"/>
    </source>
</evidence>
<dbReference type="PANTHER" id="PTHR30531:SF12">
    <property type="entry name" value="FLAGELLAR BIOSYNTHETIC PROTEIN FLHB"/>
    <property type="match status" value="1"/>
</dbReference>
<dbReference type="eggNOG" id="COG1377">
    <property type="taxonomic scope" value="Bacteria"/>
</dbReference>
<evidence type="ECO:0000256" key="9">
    <source>
        <dbReference type="ARBA" id="ARBA00022989"/>
    </source>
</evidence>
<dbReference type="PANTHER" id="PTHR30531">
    <property type="entry name" value="FLAGELLAR BIOSYNTHETIC PROTEIN FLHB"/>
    <property type="match status" value="1"/>
</dbReference>
<dbReference type="Gene3D" id="6.10.250.2080">
    <property type="match status" value="1"/>
</dbReference>
<keyword evidence="15" id="KW-0966">Cell projection</keyword>
<evidence type="ECO:0000313" key="15">
    <source>
        <dbReference type="EMBL" id="AFC86475.1"/>
    </source>
</evidence>
<dbReference type="EMBL" id="CP003350">
    <property type="protein sequence ID" value="AFC86475.1"/>
    <property type="molecule type" value="Genomic_DNA"/>
</dbReference>
<keyword evidence="9 13" id="KW-1133">Transmembrane helix</keyword>
<keyword evidence="15" id="KW-0969">Cilium</keyword>
<dbReference type="InterPro" id="IPR029025">
    <property type="entry name" value="T3SS_substrate_exporter_C"/>
</dbReference>
<proteinExistence type="inferred from homology"/>
<evidence type="ECO:0000256" key="4">
    <source>
        <dbReference type="ARBA" id="ARBA00022448"/>
    </source>
</evidence>
<keyword evidence="7 13" id="KW-1005">Bacterial flagellum biogenesis</keyword>